<dbReference type="GO" id="GO:0009103">
    <property type="term" value="P:lipopolysaccharide biosynthetic process"/>
    <property type="evidence" value="ECO:0007669"/>
    <property type="project" value="TreeGrafter"/>
</dbReference>
<feature type="domain" description="Acyltransferase 3" evidence="2">
    <location>
        <begin position="11"/>
        <end position="161"/>
    </location>
</feature>
<feature type="transmembrane region" description="Helical" evidence="1">
    <location>
        <begin position="78"/>
        <end position="96"/>
    </location>
</feature>
<dbReference type="EMBL" id="FIZY01000017">
    <property type="protein sequence ID" value="CZF82391.1"/>
    <property type="molecule type" value="Genomic_DNA"/>
</dbReference>
<dbReference type="PANTHER" id="PTHR23028:SF53">
    <property type="entry name" value="ACYL_TRANSF_3 DOMAIN-CONTAINING PROTEIN"/>
    <property type="match status" value="1"/>
</dbReference>
<keyword evidence="1" id="KW-1133">Transmembrane helix</keyword>
<dbReference type="Pfam" id="PF01757">
    <property type="entry name" value="Acyl_transf_3"/>
    <property type="match status" value="1"/>
</dbReference>
<feature type="transmembrane region" description="Helical" evidence="1">
    <location>
        <begin position="20"/>
        <end position="41"/>
    </location>
</feature>
<evidence type="ECO:0000256" key="1">
    <source>
        <dbReference type="SAM" id="Phobius"/>
    </source>
</evidence>
<feature type="domain" description="SGNH" evidence="3">
    <location>
        <begin position="242"/>
        <end position="484"/>
    </location>
</feature>
<keyword evidence="1" id="KW-0472">Membrane</keyword>
<evidence type="ECO:0000313" key="4">
    <source>
        <dbReference type="EMBL" id="CZF82391.1"/>
    </source>
</evidence>
<organism evidence="4 5">
    <name type="scientific">Grimontia marina</name>
    <dbReference type="NCBI Taxonomy" id="646534"/>
    <lineage>
        <taxon>Bacteria</taxon>
        <taxon>Pseudomonadati</taxon>
        <taxon>Pseudomonadota</taxon>
        <taxon>Gammaproteobacteria</taxon>
        <taxon>Vibrionales</taxon>
        <taxon>Vibrionaceae</taxon>
        <taxon>Grimontia</taxon>
    </lineage>
</organism>
<dbReference type="EC" id="2.3.1.-" evidence="4"/>
<feature type="transmembrane region" description="Helical" evidence="1">
    <location>
        <begin position="53"/>
        <end position="72"/>
    </location>
</feature>
<dbReference type="InterPro" id="IPR050879">
    <property type="entry name" value="Acyltransferase_3"/>
</dbReference>
<dbReference type="OrthoDB" id="9767863at2"/>
<dbReference type="AlphaFoldDB" id="A0A128F7W1"/>
<dbReference type="InterPro" id="IPR043968">
    <property type="entry name" value="SGNH"/>
</dbReference>
<gene>
    <name evidence="4" type="primary">oatA_1</name>
    <name evidence="4" type="ORF">GMA8713_02210</name>
</gene>
<dbReference type="InterPro" id="IPR002656">
    <property type="entry name" value="Acyl_transf_3_dom"/>
</dbReference>
<dbReference type="PANTHER" id="PTHR23028">
    <property type="entry name" value="ACETYLTRANSFERASE"/>
    <property type="match status" value="1"/>
</dbReference>
<name>A0A128F7W1_9GAMM</name>
<feature type="transmembrane region" description="Helical" evidence="1">
    <location>
        <begin position="108"/>
        <end position="130"/>
    </location>
</feature>
<dbReference type="GO" id="GO:0016020">
    <property type="term" value="C:membrane"/>
    <property type="evidence" value="ECO:0007669"/>
    <property type="project" value="TreeGrafter"/>
</dbReference>
<keyword evidence="4" id="KW-0808">Transferase</keyword>
<dbReference type="Proteomes" id="UP000073601">
    <property type="component" value="Unassembled WGS sequence"/>
</dbReference>
<proteinExistence type="predicted"/>
<feature type="transmembrane region" description="Helical" evidence="1">
    <location>
        <begin position="180"/>
        <end position="198"/>
    </location>
</feature>
<reference evidence="5" key="1">
    <citation type="submission" date="2016-02" db="EMBL/GenBank/DDBJ databases">
        <authorList>
            <person name="Rodrigo-Torres Lidia"/>
            <person name="Arahal R.David."/>
        </authorList>
    </citation>
    <scope>NUCLEOTIDE SEQUENCE [LARGE SCALE GENOMIC DNA]</scope>
    <source>
        <strain evidence="5">CECT 8713</strain>
    </source>
</reference>
<accession>A0A128F7W1</accession>
<sequence length="502" mass="56536">MLAMIGYSQYLAMTAPSEAYFLIQSRAFEMLIGAFLAILIYENNRLGRVCQPCLYKIIGVAGCTLVAASLIVLNKERLFPGVNAAVVCLGAAMIIFSGENQTTPVARLLSSHVLVWLGKLSYSMYLWHWPIQAFYRYYQPDFGWKGFVICSSLTLVLSYISMKCVENPARYLRVNKRTVFLGYFLIPVLAIVFVAKNIEKKEGYPERFGEEARSIYYDSVSNIESENDFRTQLDQNQPFRPMLLGSQTVTKPKAFLWGDSHAQHFQPFVDELGKKYHFGALYGGQGGCPPIAEGGRARYGELEEHCYKSNEQLLDEILSSDAEVVFLGGRWSTYAETTLAENEDGRNIYLGDIKDRSESIENNRRVFSEGMDKTIALLVANGKTPVVFEQAPSFPFKPSNCLVKKANFSWAAREKCDIEAGVFYERYQYARSLLHKLKDKYPSMVIIDIPSLSCNDGICSSELNGRALYSDNNHLSAAGARAFYEAYSKTKESEVLKKLFTG</sequence>
<keyword evidence="4" id="KW-0012">Acyltransferase</keyword>
<protein>
    <submittedName>
        <fullName evidence="4">O-acetyltransferase OatA</fullName>
        <ecNumber evidence="4">2.3.1.-</ecNumber>
    </submittedName>
</protein>
<feature type="transmembrane region" description="Helical" evidence="1">
    <location>
        <begin position="142"/>
        <end position="160"/>
    </location>
</feature>
<keyword evidence="1" id="KW-0812">Transmembrane</keyword>
<evidence type="ECO:0000259" key="2">
    <source>
        <dbReference type="Pfam" id="PF01757"/>
    </source>
</evidence>
<evidence type="ECO:0000313" key="5">
    <source>
        <dbReference type="Proteomes" id="UP000073601"/>
    </source>
</evidence>
<keyword evidence="5" id="KW-1185">Reference proteome</keyword>
<dbReference type="GO" id="GO:0016747">
    <property type="term" value="F:acyltransferase activity, transferring groups other than amino-acyl groups"/>
    <property type="evidence" value="ECO:0007669"/>
    <property type="project" value="InterPro"/>
</dbReference>
<evidence type="ECO:0000259" key="3">
    <source>
        <dbReference type="Pfam" id="PF19040"/>
    </source>
</evidence>
<dbReference type="Pfam" id="PF19040">
    <property type="entry name" value="SGNH"/>
    <property type="match status" value="1"/>
</dbReference>